<dbReference type="GO" id="GO:0008289">
    <property type="term" value="F:lipid binding"/>
    <property type="evidence" value="ECO:0007669"/>
    <property type="project" value="UniProtKB-UniRule"/>
</dbReference>
<keyword evidence="2" id="KW-0446">Lipid-binding</keyword>
<dbReference type="AlphaFoldDB" id="A0A4R8LWQ4"/>
<dbReference type="InterPro" id="IPR022271">
    <property type="entry name" value="Lipocalin_ApoD"/>
</dbReference>
<dbReference type="InterPro" id="IPR012674">
    <property type="entry name" value="Calycin"/>
</dbReference>
<organism evidence="4 5">
    <name type="scientific">Paraburkholderia rhizosphaerae</name>
    <dbReference type="NCBI Taxonomy" id="480658"/>
    <lineage>
        <taxon>Bacteria</taxon>
        <taxon>Pseudomonadati</taxon>
        <taxon>Pseudomonadota</taxon>
        <taxon>Betaproteobacteria</taxon>
        <taxon>Burkholderiales</taxon>
        <taxon>Burkholderiaceae</taxon>
        <taxon>Paraburkholderia</taxon>
    </lineage>
</organism>
<evidence type="ECO:0000259" key="3">
    <source>
        <dbReference type="Pfam" id="PF08212"/>
    </source>
</evidence>
<keyword evidence="5" id="KW-1185">Reference proteome</keyword>
<dbReference type="GO" id="GO:0006950">
    <property type="term" value="P:response to stress"/>
    <property type="evidence" value="ECO:0007669"/>
    <property type="project" value="UniProtKB-ARBA"/>
</dbReference>
<dbReference type="InterPro" id="IPR047202">
    <property type="entry name" value="Lipocalin_Blc-like_dom"/>
</dbReference>
<evidence type="ECO:0000313" key="4">
    <source>
        <dbReference type="EMBL" id="TDY52387.1"/>
    </source>
</evidence>
<evidence type="ECO:0000256" key="1">
    <source>
        <dbReference type="ARBA" id="ARBA00006889"/>
    </source>
</evidence>
<evidence type="ECO:0000313" key="5">
    <source>
        <dbReference type="Proteomes" id="UP000295509"/>
    </source>
</evidence>
<dbReference type="PANTHER" id="PTHR10612">
    <property type="entry name" value="APOLIPOPROTEIN D"/>
    <property type="match status" value="1"/>
</dbReference>
<reference evidence="4 5" key="1">
    <citation type="submission" date="2019-03" db="EMBL/GenBank/DDBJ databases">
        <title>Genomic Encyclopedia of Type Strains, Phase III (KMG-III): the genomes of soil and plant-associated and newly described type strains.</title>
        <authorList>
            <person name="Whitman W."/>
        </authorList>
    </citation>
    <scope>NUCLEOTIDE SEQUENCE [LARGE SCALE GENOMIC DNA]</scope>
    <source>
        <strain evidence="4 5">LMG 29544</strain>
    </source>
</reference>
<comment type="caution">
    <text evidence="4">The sequence shown here is derived from an EMBL/GenBank/DDBJ whole genome shotgun (WGS) entry which is preliminary data.</text>
</comment>
<evidence type="ECO:0000256" key="2">
    <source>
        <dbReference type="PIRNR" id="PIRNR036893"/>
    </source>
</evidence>
<dbReference type="CDD" id="cd19438">
    <property type="entry name" value="lipocalin_Blc-like"/>
    <property type="match status" value="1"/>
</dbReference>
<sequence length="192" mass="21742">MQRKIIATALTGTALLLGACAYIRRPGPVGNHAVPQPLRSVNLSRYMGLWYEQFRYEAWFEKDMDDVTAAYSLNDDGTVKVVNRGRRGFGDFRESVGKAKIADPETYSKLKVSFFGPFYGNYWVLDHGDDYDWTIVGEPSGRYLWVLTRSAHPAPEVLASLEARVKALGYDWSLVRITKQSGSYLELTPLRH</sequence>
<dbReference type="Proteomes" id="UP000295509">
    <property type="component" value="Unassembled WGS sequence"/>
</dbReference>
<dbReference type="RefSeq" id="WP_134191304.1">
    <property type="nucleotide sequence ID" value="NZ_JBHLUW010000027.1"/>
</dbReference>
<comment type="function">
    <text evidence="2">Involved in the storage or transport of lipids necessary for membrane maintenance under stressful conditions. Displays a binding preference for lysophospholipids.</text>
</comment>
<dbReference type="InterPro" id="IPR002446">
    <property type="entry name" value="Lipocalin_bac"/>
</dbReference>
<dbReference type="PIRSF" id="PIRSF036893">
    <property type="entry name" value="Lipocalin_ApoD"/>
    <property type="match status" value="1"/>
</dbReference>
<dbReference type="GO" id="GO:0009279">
    <property type="term" value="C:cell outer membrane"/>
    <property type="evidence" value="ECO:0007669"/>
    <property type="project" value="UniProtKB-SubCell"/>
</dbReference>
<dbReference type="EMBL" id="SORE01000005">
    <property type="protein sequence ID" value="TDY52387.1"/>
    <property type="molecule type" value="Genomic_DNA"/>
</dbReference>
<keyword evidence="2" id="KW-0998">Cell outer membrane</keyword>
<comment type="subcellular location">
    <subcellularLocation>
        <location evidence="2">Cell outer membrane</location>
    </subcellularLocation>
</comment>
<dbReference type="PRINTS" id="PR01171">
    <property type="entry name" value="BCTLIPOCALIN"/>
</dbReference>
<dbReference type="SUPFAM" id="SSF50814">
    <property type="entry name" value="Lipocalins"/>
    <property type="match status" value="1"/>
</dbReference>
<dbReference type="Gene3D" id="2.40.128.20">
    <property type="match status" value="1"/>
</dbReference>
<proteinExistence type="inferred from homology"/>
<keyword evidence="2" id="KW-0472">Membrane</keyword>
<dbReference type="OrthoDB" id="9793905at2"/>
<dbReference type="PANTHER" id="PTHR10612:SF34">
    <property type="entry name" value="APOLIPOPROTEIN D"/>
    <property type="match status" value="1"/>
</dbReference>
<dbReference type="Pfam" id="PF08212">
    <property type="entry name" value="Lipocalin_2"/>
    <property type="match status" value="1"/>
</dbReference>
<dbReference type="PROSITE" id="PS51257">
    <property type="entry name" value="PROKAR_LIPOPROTEIN"/>
    <property type="match status" value="1"/>
</dbReference>
<comment type="similarity">
    <text evidence="1 2">Belongs to the calycin superfamily. Lipocalin family.</text>
</comment>
<dbReference type="InterPro" id="IPR000566">
    <property type="entry name" value="Lipocln_cytosolic_FA-bd_dom"/>
</dbReference>
<name>A0A4R8LWQ4_9BURK</name>
<feature type="domain" description="Lipocalin/cytosolic fatty-acid binding" evidence="3">
    <location>
        <begin position="41"/>
        <end position="180"/>
    </location>
</feature>
<comment type="subunit">
    <text evidence="2">Homodimer.</text>
</comment>
<gene>
    <name evidence="4" type="ORF">BX592_105273</name>
</gene>
<protein>
    <recommendedName>
        <fullName evidence="2">Outer membrane lipoprotein Blc</fullName>
    </recommendedName>
</protein>
<keyword evidence="2 4" id="KW-0449">Lipoprotein</keyword>
<accession>A0A4R8LWQ4</accession>